<dbReference type="GO" id="GO:0031966">
    <property type="term" value="C:mitochondrial membrane"/>
    <property type="evidence" value="ECO:0007669"/>
    <property type="project" value="UniProtKB-ARBA"/>
</dbReference>
<evidence type="ECO:0000256" key="4">
    <source>
        <dbReference type="ARBA" id="ARBA00022553"/>
    </source>
</evidence>
<evidence type="ECO:0000259" key="19">
    <source>
        <dbReference type="PROSITE" id="PS50850"/>
    </source>
</evidence>
<dbReference type="PANTHER" id="PTHR10924">
    <property type="entry name" value="MAJOR FACILITATOR SUPERFAMILY PROTEIN-RELATED"/>
    <property type="match status" value="1"/>
</dbReference>
<keyword evidence="5 18" id="KW-0812">Transmembrane</keyword>
<evidence type="ECO:0000256" key="8">
    <source>
        <dbReference type="ARBA" id="ARBA00023136"/>
    </source>
</evidence>
<keyword evidence="8 18" id="KW-0472">Membrane</keyword>
<organism evidence="20 21">
    <name type="scientific">Anopheles quadriannulatus</name>
    <name type="common">Mosquito</name>
    <dbReference type="NCBI Taxonomy" id="34691"/>
    <lineage>
        <taxon>Eukaryota</taxon>
        <taxon>Metazoa</taxon>
        <taxon>Ecdysozoa</taxon>
        <taxon>Arthropoda</taxon>
        <taxon>Hexapoda</taxon>
        <taxon>Insecta</taxon>
        <taxon>Pterygota</taxon>
        <taxon>Neoptera</taxon>
        <taxon>Endopterygota</taxon>
        <taxon>Diptera</taxon>
        <taxon>Nematocera</taxon>
        <taxon>Culicoidea</taxon>
        <taxon>Culicidae</taxon>
        <taxon>Anophelinae</taxon>
        <taxon>Anopheles</taxon>
    </lineage>
</organism>
<feature type="transmembrane region" description="Helical" evidence="18">
    <location>
        <begin position="440"/>
        <end position="460"/>
    </location>
</feature>
<comment type="similarity">
    <text evidence="14">Belongs to the major facilitator superfamily. Feline leukemia virus subgroup C receptor (TC 2.A.1.28.1) family.</text>
</comment>
<dbReference type="InterPro" id="IPR049680">
    <property type="entry name" value="FLVCR1-2_SLC49-like"/>
</dbReference>
<sequence>MDLKHSNVPEVTVVADAYMPGSKSSDLIKPPATNGSNATLDKPVLPAGEFRMYSRRWLVLAIFVMYSASNALQWIQYSIIANIVQRYYNITSTWVDWTSMIFMILYIPLIFPASWILDKLGLRIAAISGVLGTCIGAWVKCFSVSPDLFWVGFVGQSIVAASQVFILSLPAKVAAVWFGPDQVSSACSIGVFGNQLGIAVGFLVPPMLVENHDDINLIGDDLRLMFYIVAGFTSVLVVLVLFFFKAAPPTPPSAAQEATKTPNPLQSSPFLHSIKRLMLNRNYVLLLISYGMNVGVFYAISTLLNQIVLTHYPGHEVDAGRIGVCIVFAGMLGSVACGIVLDKTHRFKETTLAVYIFTMIGMWIYTFTLSVGHIAVVYVTSALLGFFMTGYLPVGFEFAAELTYPEPEGTSTGLLNAAAQVFGITFTMLYSELLNTNGDIVANVTMAVMLLVGSVVTAVIRSDLRRQAAQNPNP</sequence>
<feature type="transmembrane region" description="Helical" evidence="18">
    <location>
        <begin position="353"/>
        <end position="376"/>
    </location>
</feature>
<reference evidence="20" key="1">
    <citation type="submission" date="2020-05" db="UniProtKB">
        <authorList>
            <consortium name="EnsemblMetazoa"/>
        </authorList>
    </citation>
    <scope>IDENTIFICATION</scope>
    <source>
        <strain evidence="20">SANGQUA</strain>
    </source>
</reference>
<dbReference type="CDD" id="cd17398">
    <property type="entry name" value="MFS_FLVCR_like"/>
    <property type="match status" value="1"/>
</dbReference>
<dbReference type="InterPro" id="IPR020846">
    <property type="entry name" value="MFS_dom"/>
</dbReference>
<feature type="transmembrane region" description="Helical" evidence="18">
    <location>
        <begin position="97"/>
        <end position="117"/>
    </location>
</feature>
<dbReference type="GO" id="GO:0043249">
    <property type="term" value="P:erythrocyte maturation"/>
    <property type="evidence" value="ECO:0007669"/>
    <property type="project" value="UniProtKB-KW"/>
</dbReference>
<keyword evidence="7" id="KW-0265">Erythrocyte maturation</keyword>
<evidence type="ECO:0000256" key="5">
    <source>
        <dbReference type="ARBA" id="ARBA00022692"/>
    </source>
</evidence>
<dbReference type="InterPro" id="IPR036259">
    <property type="entry name" value="MFS_trans_sf"/>
</dbReference>
<dbReference type="GO" id="GO:0097037">
    <property type="term" value="P:heme export"/>
    <property type="evidence" value="ECO:0007669"/>
    <property type="project" value="TreeGrafter"/>
</dbReference>
<keyword evidence="4" id="KW-0597">Phosphoprotein</keyword>
<dbReference type="FunFam" id="1.20.1250.20:FF:000184">
    <property type="entry name" value="Feline leukemia virus subgroup C receptor-related protein 1"/>
    <property type="match status" value="1"/>
</dbReference>
<evidence type="ECO:0000256" key="16">
    <source>
        <dbReference type="ARBA" id="ARBA00068050"/>
    </source>
</evidence>
<evidence type="ECO:0000256" key="6">
    <source>
        <dbReference type="ARBA" id="ARBA00022989"/>
    </source>
</evidence>
<dbReference type="VEuPathDB" id="VectorBase:AQUA016121"/>
<keyword evidence="2" id="KW-0813">Transport</keyword>
<feature type="transmembrane region" description="Helical" evidence="18">
    <location>
        <begin position="414"/>
        <end position="434"/>
    </location>
</feature>
<dbReference type="PANTHER" id="PTHR10924:SF4">
    <property type="entry name" value="GH15861P"/>
    <property type="match status" value="1"/>
</dbReference>
<evidence type="ECO:0000256" key="13">
    <source>
        <dbReference type="ARBA" id="ARBA00045087"/>
    </source>
</evidence>
<evidence type="ECO:0000256" key="3">
    <source>
        <dbReference type="ARBA" id="ARBA00022475"/>
    </source>
</evidence>
<comment type="catalytic activity">
    <reaction evidence="13">
        <text>ethanolamine(in) = ethanolamine(out)</text>
        <dbReference type="Rhea" id="RHEA:32747"/>
        <dbReference type="ChEBI" id="CHEBI:57603"/>
    </reaction>
</comment>
<feature type="transmembrane region" description="Helical" evidence="18">
    <location>
        <begin position="148"/>
        <end position="171"/>
    </location>
</feature>
<dbReference type="GO" id="GO:0015232">
    <property type="term" value="F:heme transmembrane transporter activity"/>
    <property type="evidence" value="ECO:0007669"/>
    <property type="project" value="UniProtKB-ARBA"/>
</dbReference>
<dbReference type="GO" id="GO:0020037">
    <property type="term" value="F:heme binding"/>
    <property type="evidence" value="ECO:0007669"/>
    <property type="project" value="TreeGrafter"/>
</dbReference>
<keyword evidence="10" id="KW-0325">Glycoprotein</keyword>
<proteinExistence type="inferred from homology"/>
<evidence type="ECO:0000256" key="1">
    <source>
        <dbReference type="ARBA" id="ARBA00004651"/>
    </source>
</evidence>
<feature type="transmembrane region" description="Helical" evidence="18">
    <location>
        <begin position="224"/>
        <end position="244"/>
    </location>
</feature>
<dbReference type="SUPFAM" id="SSF103473">
    <property type="entry name" value="MFS general substrate transporter"/>
    <property type="match status" value="1"/>
</dbReference>
<dbReference type="AlphaFoldDB" id="A0A1I8JVP8"/>
<evidence type="ECO:0000256" key="14">
    <source>
        <dbReference type="ARBA" id="ARBA00046338"/>
    </source>
</evidence>
<evidence type="ECO:0000256" key="15">
    <source>
        <dbReference type="ARBA" id="ARBA00060240"/>
    </source>
</evidence>
<protein>
    <recommendedName>
        <fullName evidence="16">Choline/ethanolamine transporter FLVCR1</fullName>
    </recommendedName>
    <alternativeName>
        <fullName evidence="17">Heme transporter FLVCR1</fullName>
    </alternativeName>
</protein>
<evidence type="ECO:0000256" key="17">
    <source>
        <dbReference type="ARBA" id="ARBA00080886"/>
    </source>
</evidence>
<evidence type="ECO:0000256" key="9">
    <source>
        <dbReference type="ARBA" id="ARBA00023170"/>
    </source>
</evidence>
<keyword evidence="6 18" id="KW-1133">Transmembrane helix</keyword>
<feature type="domain" description="Major facilitator superfamily (MFS) profile" evidence="19">
    <location>
        <begin position="54"/>
        <end position="465"/>
    </location>
</feature>
<evidence type="ECO:0000256" key="12">
    <source>
        <dbReference type="ARBA" id="ARBA00036811"/>
    </source>
</evidence>
<dbReference type="EnsemblMetazoa" id="AQUA016121-RA">
    <property type="protein sequence ID" value="AQUA016121-PA"/>
    <property type="gene ID" value="AQUA016121"/>
</dbReference>
<evidence type="ECO:0000313" key="21">
    <source>
        <dbReference type="Proteomes" id="UP000076407"/>
    </source>
</evidence>
<accession>A0A1I8JVP8</accession>
<evidence type="ECO:0000256" key="11">
    <source>
        <dbReference type="ARBA" id="ARBA00035075"/>
    </source>
</evidence>
<evidence type="ECO:0000256" key="2">
    <source>
        <dbReference type="ARBA" id="ARBA00022448"/>
    </source>
</evidence>
<keyword evidence="3" id="KW-1003">Cell membrane</keyword>
<feature type="transmembrane region" description="Helical" evidence="18">
    <location>
        <begin position="283"/>
        <end position="300"/>
    </location>
</feature>
<dbReference type="Pfam" id="PF07690">
    <property type="entry name" value="MFS_1"/>
    <property type="match status" value="1"/>
</dbReference>
<dbReference type="InterPro" id="IPR011701">
    <property type="entry name" value="MFS"/>
</dbReference>
<comment type="catalytic activity">
    <reaction evidence="11">
        <text>heme b(in) = heme b(out)</text>
        <dbReference type="Rhea" id="RHEA:75443"/>
        <dbReference type="ChEBI" id="CHEBI:60344"/>
    </reaction>
</comment>
<dbReference type="GO" id="GO:0006783">
    <property type="term" value="P:heme biosynthetic process"/>
    <property type="evidence" value="ECO:0007669"/>
    <property type="project" value="UniProtKB-ARBA"/>
</dbReference>
<feature type="transmembrane region" description="Helical" evidence="18">
    <location>
        <begin position="183"/>
        <end position="204"/>
    </location>
</feature>
<evidence type="ECO:0000256" key="18">
    <source>
        <dbReference type="SAM" id="Phobius"/>
    </source>
</evidence>
<evidence type="ECO:0000256" key="7">
    <source>
        <dbReference type="ARBA" id="ARBA00023057"/>
    </source>
</evidence>
<feature type="transmembrane region" description="Helical" evidence="18">
    <location>
        <begin position="382"/>
        <end position="402"/>
    </location>
</feature>
<name>A0A1I8JVP8_ANOQN</name>
<dbReference type="Gene3D" id="1.20.1250.20">
    <property type="entry name" value="MFS general substrate transporter like domains"/>
    <property type="match status" value="1"/>
</dbReference>
<dbReference type="GO" id="GO:0005886">
    <property type="term" value="C:plasma membrane"/>
    <property type="evidence" value="ECO:0007669"/>
    <property type="project" value="UniProtKB-SubCell"/>
</dbReference>
<feature type="transmembrane region" description="Helical" evidence="18">
    <location>
        <begin position="320"/>
        <end position="341"/>
    </location>
</feature>
<feature type="transmembrane region" description="Helical" evidence="18">
    <location>
        <begin position="57"/>
        <end position="77"/>
    </location>
</feature>
<evidence type="ECO:0000256" key="10">
    <source>
        <dbReference type="ARBA" id="ARBA00023180"/>
    </source>
</evidence>
<evidence type="ECO:0000313" key="20">
    <source>
        <dbReference type="EnsemblMetazoa" id="AQUA016121-PA"/>
    </source>
</evidence>
<dbReference type="PROSITE" id="PS50850">
    <property type="entry name" value="MFS"/>
    <property type="match status" value="1"/>
</dbReference>
<dbReference type="STRING" id="34691.A0A1I8JVP8"/>
<comment type="catalytic activity">
    <reaction evidence="12">
        <text>choline(out) = choline(in)</text>
        <dbReference type="Rhea" id="RHEA:32751"/>
        <dbReference type="ChEBI" id="CHEBI:15354"/>
    </reaction>
</comment>
<feature type="transmembrane region" description="Helical" evidence="18">
    <location>
        <begin position="124"/>
        <end position="142"/>
    </location>
</feature>
<keyword evidence="9" id="KW-0675">Receptor</keyword>
<keyword evidence="21" id="KW-1185">Reference proteome</keyword>
<dbReference type="Proteomes" id="UP000076407">
    <property type="component" value="Unassembled WGS sequence"/>
</dbReference>
<comment type="function">
    <text evidence="15">Uniporter that mediates the transport of extracellular choline and ethanolamine into cells, thereby playing a key role in phospholipid biosynthesis. Choline and ethanolamine are the precursors of phosphatidylcholine and phosphatidylethanolamine, respectively, the two most abundant phospholipids. Transport is not coupled with proton transport and is exclusively driven by the choline (or ethanolamine) gradient across the plasma membrane. Also acts as a heme b transporter that mediates heme efflux from the cytoplasm to the extracellular compartment.</text>
</comment>
<comment type="subcellular location">
    <subcellularLocation>
        <location evidence="1">Cell membrane</location>
        <topology evidence="1">Multi-pass membrane protein</topology>
    </subcellularLocation>
</comment>